<dbReference type="EMBL" id="JAKWBI020000088">
    <property type="protein sequence ID" value="KAJ2903196.1"/>
    <property type="molecule type" value="Genomic_DNA"/>
</dbReference>
<proteinExistence type="predicted"/>
<feature type="compositionally biased region" description="Basic residues" evidence="1">
    <location>
        <begin position="121"/>
        <end position="131"/>
    </location>
</feature>
<name>A0AAD5RTN2_9PEZI</name>
<evidence type="ECO:0000313" key="2">
    <source>
        <dbReference type="EMBL" id="KAJ2903196.1"/>
    </source>
</evidence>
<dbReference type="Proteomes" id="UP001201980">
    <property type="component" value="Unassembled WGS sequence"/>
</dbReference>
<sequence length="223" mass="24319">MATPFSNLKQGYKATVEGQLAKIQSDEYVPVQPTTAAFRKFPEFPSEYRDPFAITGLDVNYTSEFFPEIRWELISGKPEDKDDPCSIASTRVKPQVKNFSRPVGTKAQASTTSGGPSGFHHVSKLPIRRNKASGSSSSSASSPLSPFAPGPSAGLDQAAEVLIFSGSQPATNAPKADPFHNHEGRDFRTCLAIKTKLLTLFRLSRILTLHIPHQNAHEAILRL</sequence>
<evidence type="ECO:0000256" key="1">
    <source>
        <dbReference type="SAM" id="MobiDB-lite"/>
    </source>
</evidence>
<reference evidence="2" key="1">
    <citation type="submission" date="2022-07" db="EMBL/GenBank/DDBJ databases">
        <title>Draft genome sequence of Zalerion maritima ATCC 34329, a (micro)plastics degrading marine fungus.</title>
        <authorList>
            <person name="Paco A."/>
            <person name="Goncalves M.F.M."/>
            <person name="Rocha-Santos T.A.P."/>
            <person name="Alves A."/>
        </authorList>
    </citation>
    <scope>NUCLEOTIDE SEQUENCE</scope>
    <source>
        <strain evidence="2">ATCC 34329</strain>
    </source>
</reference>
<evidence type="ECO:0000313" key="3">
    <source>
        <dbReference type="Proteomes" id="UP001201980"/>
    </source>
</evidence>
<feature type="region of interest" description="Disordered" evidence="1">
    <location>
        <begin position="77"/>
        <end position="150"/>
    </location>
</feature>
<comment type="caution">
    <text evidence="2">The sequence shown here is derived from an EMBL/GenBank/DDBJ whole genome shotgun (WGS) entry which is preliminary data.</text>
</comment>
<dbReference type="AlphaFoldDB" id="A0AAD5RTN2"/>
<keyword evidence="3" id="KW-1185">Reference proteome</keyword>
<feature type="compositionally biased region" description="Low complexity" evidence="1">
    <location>
        <begin position="132"/>
        <end position="150"/>
    </location>
</feature>
<accession>A0AAD5RTN2</accession>
<organism evidence="2 3">
    <name type="scientific">Zalerion maritima</name>
    <dbReference type="NCBI Taxonomy" id="339359"/>
    <lineage>
        <taxon>Eukaryota</taxon>
        <taxon>Fungi</taxon>
        <taxon>Dikarya</taxon>
        <taxon>Ascomycota</taxon>
        <taxon>Pezizomycotina</taxon>
        <taxon>Sordariomycetes</taxon>
        <taxon>Lulworthiomycetidae</taxon>
        <taxon>Lulworthiales</taxon>
        <taxon>Lulworthiaceae</taxon>
        <taxon>Zalerion</taxon>
    </lineage>
</organism>
<gene>
    <name evidence="2" type="ORF">MKZ38_010232</name>
</gene>
<protein>
    <submittedName>
        <fullName evidence="2">Uncharacterized protein</fullName>
    </submittedName>
</protein>